<evidence type="ECO:0000313" key="10">
    <source>
        <dbReference type="EMBL" id="CAF3860753.1"/>
    </source>
</evidence>
<dbReference type="CDD" id="cd04056">
    <property type="entry name" value="Peptidases_S53"/>
    <property type="match status" value="1"/>
</dbReference>
<dbReference type="AlphaFoldDB" id="A0A8S2EAS3"/>
<dbReference type="Pfam" id="PF09286">
    <property type="entry name" value="Pro-kuma_activ"/>
    <property type="match status" value="1"/>
</dbReference>
<feature type="active site" description="Charge relay system" evidence="7">
    <location>
        <position position="647"/>
    </location>
</feature>
<dbReference type="PANTHER" id="PTHR14218">
    <property type="entry name" value="PROTEASE S8 TRIPEPTIDYL PEPTIDASE I CLN2"/>
    <property type="match status" value="1"/>
</dbReference>
<feature type="binding site" evidence="7">
    <location>
        <position position="692"/>
    </location>
    <ligand>
        <name>Ca(2+)</name>
        <dbReference type="ChEBI" id="CHEBI:29108"/>
    </ligand>
</feature>
<dbReference type="Proteomes" id="UP000682733">
    <property type="component" value="Unassembled WGS sequence"/>
</dbReference>
<name>A0A8S2EAS3_9BILA</name>
<dbReference type="Proteomes" id="UP000677228">
    <property type="component" value="Unassembled WGS sequence"/>
</dbReference>
<dbReference type="SUPFAM" id="SSF54897">
    <property type="entry name" value="Protease propeptides/inhibitors"/>
    <property type="match status" value="1"/>
</dbReference>
<dbReference type="GO" id="GO:0046872">
    <property type="term" value="F:metal ion binding"/>
    <property type="evidence" value="ECO:0007669"/>
    <property type="project" value="UniProtKB-UniRule"/>
</dbReference>
<evidence type="ECO:0000256" key="6">
    <source>
        <dbReference type="ARBA" id="ARBA00023145"/>
    </source>
</evidence>
<dbReference type="PROSITE" id="PS51695">
    <property type="entry name" value="SEDOLISIN"/>
    <property type="match status" value="1"/>
</dbReference>
<evidence type="ECO:0000256" key="5">
    <source>
        <dbReference type="ARBA" id="ARBA00022837"/>
    </source>
</evidence>
<proteinExistence type="predicted"/>
<feature type="binding site" evidence="7">
    <location>
        <position position="725"/>
    </location>
    <ligand>
        <name>Ca(2+)</name>
        <dbReference type="ChEBI" id="CHEBI:29108"/>
    </ligand>
</feature>
<dbReference type="InterPro" id="IPR036852">
    <property type="entry name" value="Peptidase_S8/S53_dom_sf"/>
</dbReference>
<feature type="binding site" evidence="7">
    <location>
        <position position="693"/>
    </location>
    <ligand>
        <name>Ca(2+)</name>
        <dbReference type="ChEBI" id="CHEBI:29108"/>
    </ligand>
</feature>
<evidence type="ECO:0000256" key="2">
    <source>
        <dbReference type="ARBA" id="ARBA00022723"/>
    </source>
</evidence>
<dbReference type="SMART" id="SM00944">
    <property type="entry name" value="Pro-kuma_activ"/>
    <property type="match status" value="1"/>
</dbReference>
<dbReference type="PANTHER" id="PTHR14218:SF15">
    <property type="entry name" value="TRIPEPTIDYL-PEPTIDASE 1"/>
    <property type="match status" value="1"/>
</dbReference>
<dbReference type="CDD" id="cd11377">
    <property type="entry name" value="Pro-peptidase_S53"/>
    <property type="match status" value="1"/>
</dbReference>
<gene>
    <name evidence="9" type="ORF">OVA965_LOCUS19214</name>
    <name evidence="10" type="ORF">TMI583_LOCUS19225</name>
</gene>
<dbReference type="InterPro" id="IPR023828">
    <property type="entry name" value="Peptidase_S8_Ser-AS"/>
</dbReference>
<keyword evidence="1 7" id="KW-0645">Protease</keyword>
<feature type="active site" description="Charge relay system" evidence="7">
    <location>
        <position position="392"/>
    </location>
</feature>
<reference evidence="9" key="1">
    <citation type="submission" date="2021-02" db="EMBL/GenBank/DDBJ databases">
        <authorList>
            <person name="Nowell W R."/>
        </authorList>
    </citation>
    <scope>NUCLEOTIDE SEQUENCE</scope>
</reference>
<keyword evidence="2 7" id="KW-0479">Metal-binding</keyword>
<dbReference type="Gene3D" id="3.40.50.200">
    <property type="entry name" value="Peptidase S8/S53 domain"/>
    <property type="match status" value="1"/>
</dbReference>
<sequence>MLVEKTEIRTFVVNTNHNQWRQLHASRADEIIQLNVALKQKGIKQLQKYVDNELSNPESTNYGNYLTLKQIGEYVKPKPQIYNLVYNWFKQAGAININPTINKEFLTVQISTSNASRAFTGTGINKFHIYEHKNTGHRIQRLSTSYSTAISKHIDLIQGLNDYPNLNANFLSWKKWKKRPPSINTTAPDIFPRDGNETSLQVLAVIYCKNGNLTKSKSVPCSDFPPEISSVQLIARPILPFGKPVVQILTNFIGDGSSSVLFNFIHFKPYTLLNLTVQSTYSDKTESAIGLFPALYAPTNNVYPSTIWKQYNVPKGSRGTNPKNGQAVFEGELQFISNNDTQTFYKAVQQQPEQTIFHGLNLPPNKVFQISPTLVDQGEVASNGAGVESQADLEIISSVAPGVQTTVWYVSGPGPAQLGGLIPFKYGAYLLEWAMEVANTTKPPLVYSFSYGDTETGFYQRFGSFIYTNRFDQELIKLAARGLTVVASSGDGGTSNVGFTNNDISGTDPTCTPFLPIYPSYSHYVVSVGASFQTKYYLGAHTKLVSKLGEVPVSISNGQVFTSGSGFANQSREHPLPKWQKHVVKKYLKNQRVLGLLPPTGPLNQDGSSNLKTIWNPHGRAYPDVVALGSKIFTIIGAKVSYGDGTSLSAPIFAGLLSLINDALLNKNLPPLGLAAPFLYWAAARNSSSFNDIVYGTNKDGVLQAHTEPFAETCPTGFHAAVGWDAVSGLGSPNFAVLRELAIEQAKIAKNKRNEKT</sequence>
<dbReference type="EMBL" id="CAJOBA010009845">
    <property type="protein sequence ID" value="CAF3860753.1"/>
    <property type="molecule type" value="Genomic_DNA"/>
</dbReference>
<keyword evidence="6" id="KW-0865">Zymogen</keyword>
<dbReference type="InterPro" id="IPR015366">
    <property type="entry name" value="S53_propep"/>
</dbReference>
<keyword evidence="5 7" id="KW-0106">Calcium</keyword>
<dbReference type="InterPro" id="IPR030400">
    <property type="entry name" value="Sedolisin_dom"/>
</dbReference>
<evidence type="ECO:0000256" key="1">
    <source>
        <dbReference type="ARBA" id="ARBA00022670"/>
    </source>
</evidence>
<comment type="cofactor">
    <cofactor evidence="7">
        <name>Ca(2+)</name>
        <dbReference type="ChEBI" id="CHEBI:29108"/>
    </cofactor>
    <text evidence="7">Binds 1 Ca(2+) ion per subunit.</text>
</comment>
<evidence type="ECO:0000259" key="8">
    <source>
        <dbReference type="PROSITE" id="PS51695"/>
    </source>
</evidence>
<dbReference type="GO" id="GO:0004252">
    <property type="term" value="F:serine-type endopeptidase activity"/>
    <property type="evidence" value="ECO:0007669"/>
    <property type="project" value="UniProtKB-UniRule"/>
</dbReference>
<evidence type="ECO:0000313" key="9">
    <source>
        <dbReference type="EMBL" id="CAF1099421.1"/>
    </source>
</evidence>
<dbReference type="EMBL" id="CAJNOK010009827">
    <property type="protein sequence ID" value="CAF1099421.1"/>
    <property type="molecule type" value="Genomic_DNA"/>
</dbReference>
<evidence type="ECO:0000256" key="3">
    <source>
        <dbReference type="ARBA" id="ARBA00022801"/>
    </source>
</evidence>
<feature type="active site" description="Charge relay system" evidence="7">
    <location>
        <position position="388"/>
    </location>
</feature>
<evidence type="ECO:0000256" key="7">
    <source>
        <dbReference type="PROSITE-ProRule" id="PRU01032"/>
    </source>
</evidence>
<keyword evidence="3 7" id="KW-0378">Hydrolase</keyword>
<dbReference type="PROSITE" id="PS00138">
    <property type="entry name" value="SUBTILASE_SER"/>
    <property type="match status" value="1"/>
</dbReference>
<comment type="caution">
    <text evidence="9">The sequence shown here is derived from an EMBL/GenBank/DDBJ whole genome shotgun (WGS) entry which is preliminary data.</text>
</comment>
<feature type="domain" description="Peptidase S53" evidence="8">
    <location>
        <begin position="301"/>
        <end position="745"/>
    </location>
</feature>
<dbReference type="GO" id="GO:0008240">
    <property type="term" value="F:tripeptidyl-peptidase activity"/>
    <property type="evidence" value="ECO:0007669"/>
    <property type="project" value="TreeGrafter"/>
</dbReference>
<keyword evidence="4 7" id="KW-0720">Serine protease</keyword>
<protein>
    <recommendedName>
        <fullName evidence="8">Peptidase S53 domain-containing protein</fullName>
    </recommendedName>
</protein>
<feature type="binding site" evidence="7">
    <location>
        <position position="723"/>
    </location>
    <ligand>
        <name>Ca(2+)</name>
        <dbReference type="ChEBI" id="CHEBI:29108"/>
    </ligand>
</feature>
<dbReference type="InterPro" id="IPR050819">
    <property type="entry name" value="Tripeptidyl-peptidase_I"/>
</dbReference>
<dbReference type="GO" id="GO:0006508">
    <property type="term" value="P:proteolysis"/>
    <property type="evidence" value="ECO:0007669"/>
    <property type="project" value="UniProtKB-KW"/>
</dbReference>
<evidence type="ECO:0000313" key="11">
    <source>
        <dbReference type="Proteomes" id="UP000677228"/>
    </source>
</evidence>
<accession>A0A8S2EAS3</accession>
<dbReference type="SUPFAM" id="SSF52743">
    <property type="entry name" value="Subtilisin-like"/>
    <property type="match status" value="1"/>
</dbReference>
<organism evidence="9 11">
    <name type="scientific">Didymodactylos carnosus</name>
    <dbReference type="NCBI Taxonomy" id="1234261"/>
    <lineage>
        <taxon>Eukaryota</taxon>
        <taxon>Metazoa</taxon>
        <taxon>Spiralia</taxon>
        <taxon>Gnathifera</taxon>
        <taxon>Rotifera</taxon>
        <taxon>Eurotatoria</taxon>
        <taxon>Bdelloidea</taxon>
        <taxon>Philodinida</taxon>
        <taxon>Philodinidae</taxon>
        <taxon>Didymodactylos</taxon>
    </lineage>
</organism>
<evidence type="ECO:0000256" key="4">
    <source>
        <dbReference type="ARBA" id="ARBA00022825"/>
    </source>
</evidence>